<evidence type="ECO:0000313" key="2">
    <source>
        <dbReference type="Proteomes" id="UP000305222"/>
    </source>
</evidence>
<protein>
    <submittedName>
        <fullName evidence="1">Enoyl-CoA hydratase</fullName>
    </submittedName>
</protein>
<name>A0A4U3B3E4_9BACI</name>
<accession>A0A4U3B3E4</accession>
<comment type="caution">
    <text evidence="1">The sequence shown here is derived from an EMBL/GenBank/DDBJ whole genome shotgun (WGS) entry which is preliminary data.</text>
</comment>
<evidence type="ECO:0000313" key="1">
    <source>
        <dbReference type="EMBL" id="TKI96134.1"/>
    </source>
</evidence>
<organism evidence="1 2">
    <name type="scientific">Bacillus wiedmannii</name>
    <dbReference type="NCBI Taxonomy" id="1890302"/>
    <lineage>
        <taxon>Bacteria</taxon>
        <taxon>Bacillati</taxon>
        <taxon>Bacillota</taxon>
        <taxon>Bacilli</taxon>
        <taxon>Bacillales</taxon>
        <taxon>Bacillaceae</taxon>
        <taxon>Bacillus</taxon>
        <taxon>Bacillus cereus group</taxon>
    </lineage>
</organism>
<reference evidence="1 2" key="1">
    <citation type="journal article" date="2019" name="Environ. Microbiol.">
        <title>An active ?-lactamase is a part of an orchestrated cell wall stress resistance network of Bacillus subtilis and related rhizosphere species.</title>
        <authorList>
            <person name="Bucher T."/>
            <person name="Keren-Paz A."/>
            <person name="Hausser J."/>
            <person name="Olender T."/>
            <person name="Cytryn E."/>
            <person name="Kolodkin-Gal I."/>
        </authorList>
    </citation>
    <scope>NUCLEOTIDE SEQUENCE [LARGE SCALE GENOMIC DNA]</scope>
    <source>
        <strain evidence="1 2">I5</strain>
    </source>
</reference>
<dbReference type="AlphaFoldDB" id="A0A4U3B3E4"/>
<sequence>VSAHDEKGETVVKGSLTVTPPFKSVSIMEKALDNF</sequence>
<feature type="non-terminal residue" evidence="1">
    <location>
        <position position="1"/>
    </location>
</feature>
<gene>
    <name evidence="1" type="ORF">FC699_11420</name>
</gene>
<dbReference type="Proteomes" id="UP000305222">
    <property type="component" value="Unassembled WGS sequence"/>
</dbReference>
<proteinExistence type="predicted"/>
<dbReference type="EMBL" id="SZON01000400">
    <property type="protein sequence ID" value="TKI96134.1"/>
    <property type="molecule type" value="Genomic_DNA"/>
</dbReference>